<accession>A0A0S1XEK3</accession>
<organism evidence="1 2">
    <name type="scientific">Thermococcus barophilus</name>
    <dbReference type="NCBI Taxonomy" id="55802"/>
    <lineage>
        <taxon>Archaea</taxon>
        <taxon>Methanobacteriati</taxon>
        <taxon>Methanobacteriota</taxon>
        <taxon>Thermococci</taxon>
        <taxon>Thermococcales</taxon>
        <taxon>Thermococcaceae</taxon>
        <taxon>Thermococcus</taxon>
    </lineage>
</organism>
<proteinExistence type="predicted"/>
<dbReference type="EMBL" id="CP013050">
    <property type="protein sequence ID" value="ALM76235.1"/>
    <property type="molecule type" value="Genomic_DNA"/>
</dbReference>
<dbReference type="AlphaFoldDB" id="A0A0S1XEK3"/>
<sequence>MEQGEESHNREEVEEMRFSLNLVNIVPYMGNEYDEQIQDIDPRLDLAWEIIGLLAQRKIEFEVVDWYTGTFLEIDVPDELLRTYGYFDEPDAKEKEAGKVRPLTEFLGVK</sequence>
<evidence type="ECO:0000313" key="2">
    <source>
        <dbReference type="Proteomes" id="UP000066042"/>
    </source>
</evidence>
<gene>
    <name evidence="1" type="ORF">TBCH5v1_2340</name>
</gene>
<name>A0A0S1XEK3_THEBA</name>
<reference evidence="1 2" key="1">
    <citation type="journal article" date="2016" name="Genome Announc.">
        <title>Complete genome sequence of the hyperthermophilic and piezophilic archaeon Thermococcus barophilus Ch5, capable of growth at the expense of hydrogenogenesis from carbon monoxide and formate.</title>
        <authorList>
            <person name="Oger P."/>
            <person name="Sokolova T.G."/>
            <person name="Kozhevnikova D.A."/>
            <person name="Taranov E.A."/>
            <person name="Vannier P."/>
            <person name="Lee H.S."/>
            <person name="Kwon K.K."/>
            <person name="Kang S.G."/>
            <person name="Lee J.H."/>
            <person name="Bonch-Osmolovskaya E.A."/>
            <person name="Lebedinsky A.V."/>
        </authorList>
    </citation>
    <scope>NUCLEOTIDE SEQUENCE [LARGE SCALE GENOMIC DNA]</scope>
    <source>
        <strain evidence="2">Ch5</strain>
    </source>
</reference>
<evidence type="ECO:0000313" key="1">
    <source>
        <dbReference type="EMBL" id="ALM76235.1"/>
    </source>
</evidence>
<dbReference type="STRING" id="55802.TBCH5v1_2340"/>
<dbReference type="Proteomes" id="UP000066042">
    <property type="component" value="Chromosome"/>
</dbReference>
<dbReference type="PATRIC" id="fig|55802.8.peg.2320"/>
<protein>
    <submittedName>
        <fullName evidence="1">Uncharacterized protein</fullName>
    </submittedName>
</protein>